<evidence type="ECO:0000313" key="1">
    <source>
        <dbReference type="EMBL" id="JAH82534.1"/>
    </source>
</evidence>
<dbReference type="AlphaFoldDB" id="A0A0E9VWL4"/>
<reference evidence="1" key="1">
    <citation type="submission" date="2014-11" db="EMBL/GenBank/DDBJ databases">
        <authorList>
            <person name="Amaro Gonzalez C."/>
        </authorList>
    </citation>
    <scope>NUCLEOTIDE SEQUENCE</scope>
</reference>
<sequence>MAETRIILVPNMTHVSTIDWYWESKRQGLSEAQVTGVI</sequence>
<accession>A0A0E9VWL4</accession>
<name>A0A0E9VWL4_ANGAN</name>
<dbReference type="EMBL" id="GBXM01026043">
    <property type="protein sequence ID" value="JAH82534.1"/>
    <property type="molecule type" value="Transcribed_RNA"/>
</dbReference>
<organism evidence="1">
    <name type="scientific">Anguilla anguilla</name>
    <name type="common">European freshwater eel</name>
    <name type="synonym">Muraena anguilla</name>
    <dbReference type="NCBI Taxonomy" id="7936"/>
    <lineage>
        <taxon>Eukaryota</taxon>
        <taxon>Metazoa</taxon>
        <taxon>Chordata</taxon>
        <taxon>Craniata</taxon>
        <taxon>Vertebrata</taxon>
        <taxon>Euteleostomi</taxon>
        <taxon>Actinopterygii</taxon>
        <taxon>Neopterygii</taxon>
        <taxon>Teleostei</taxon>
        <taxon>Anguilliformes</taxon>
        <taxon>Anguillidae</taxon>
        <taxon>Anguilla</taxon>
    </lineage>
</organism>
<proteinExistence type="predicted"/>
<reference evidence="1" key="2">
    <citation type="journal article" date="2015" name="Fish Shellfish Immunol.">
        <title>Early steps in the European eel (Anguilla anguilla)-Vibrio vulnificus interaction in the gills: Role of the RtxA13 toxin.</title>
        <authorList>
            <person name="Callol A."/>
            <person name="Pajuelo D."/>
            <person name="Ebbesson L."/>
            <person name="Teles M."/>
            <person name="MacKenzie S."/>
            <person name="Amaro C."/>
        </authorList>
    </citation>
    <scope>NUCLEOTIDE SEQUENCE</scope>
</reference>
<protein>
    <submittedName>
        <fullName evidence="1">Uncharacterized protein</fullName>
    </submittedName>
</protein>